<dbReference type="EMBL" id="CP036170">
    <property type="protein sequence ID" value="QBF75552.1"/>
    <property type="molecule type" value="Genomic_DNA"/>
</dbReference>
<dbReference type="InterPro" id="IPR001387">
    <property type="entry name" value="Cro/C1-type_HTH"/>
</dbReference>
<proteinExistence type="predicted"/>
<dbReference type="Gene3D" id="1.10.260.40">
    <property type="entry name" value="lambda repressor-like DNA-binding domains"/>
    <property type="match status" value="1"/>
</dbReference>
<organism evidence="1 2">
    <name type="scientific">Clostridium scindens (strain ATCC 35704 / DSM 5676 / VPI 13733 / 19)</name>
    <dbReference type="NCBI Taxonomy" id="411468"/>
    <lineage>
        <taxon>Bacteria</taxon>
        <taxon>Bacillati</taxon>
        <taxon>Bacillota</taxon>
        <taxon>Clostridia</taxon>
        <taxon>Lachnospirales</taxon>
        <taxon>Lachnospiraceae</taxon>
    </lineage>
</organism>
<dbReference type="GeneID" id="62697150"/>
<accession>B0NAW2</accession>
<dbReference type="CDD" id="cd00093">
    <property type="entry name" value="HTH_XRE"/>
    <property type="match status" value="1"/>
</dbReference>
<dbReference type="Pfam" id="PF01381">
    <property type="entry name" value="HTH_3"/>
    <property type="match status" value="1"/>
</dbReference>
<evidence type="ECO:0000313" key="1">
    <source>
        <dbReference type="EMBL" id="QBF75552.1"/>
    </source>
</evidence>
<dbReference type="eggNOG" id="COG1396">
    <property type="taxonomic scope" value="Bacteria"/>
</dbReference>
<sequence length="134" mass="15171">MTKTPAKTHGEEYERFGRNLAAMRNKLGLSQYEISEKLGMLQSTYAGYETGTRKIPLSVIVQLSKFFGVEADVLIGLSDYVPPKQSTFDLKESEKNLIITYRKLNREGKQKLCERADELLDLGYVEKGDAEKMA</sequence>
<dbReference type="OrthoDB" id="9812495at2"/>
<dbReference type="AlphaFoldDB" id="B0NAW2"/>
<keyword evidence="2" id="KW-1185">Reference proteome</keyword>
<reference evidence="1 2" key="1">
    <citation type="journal article" date="2019" name="Appl. Environ. Microbiol.">
        <title>Clostridium scindens ATCC 35704: integration of nutritional requirements, the complete genome sequence, and global transcriptional responses to bile acids.</title>
        <authorList>
            <person name="Devendran S."/>
            <person name="Shrestha R."/>
            <person name="Alves J.M.P."/>
            <person name="Wolf P.G."/>
            <person name="Ly L."/>
            <person name="Hernandez A.G."/>
            <person name="Mendez-Garcia C."/>
            <person name="Inboden A."/>
            <person name="Wiley J."/>
            <person name="Paul O."/>
            <person name="Allen A."/>
            <person name="Springer E."/>
            <person name="Wright C.L."/>
            <person name="Fields C.J."/>
            <person name="Daniel S.L."/>
            <person name="Ridlon J.M."/>
        </authorList>
    </citation>
    <scope>NUCLEOTIDE SEQUENCE [LARGE SCALE GENOMIC DNA]</scope>
    <source>
        <strain evidence="1 2">ATCC 35704</strain>
    </source>
</reference>
<dbReference type="Proteomes" id="UP000289664">
    <property type="component" value="Chromosome"/>
</dbReference>
<dbReference type="HOGENOM" id="CLU_066192_4_5_9"/>
<dbReference type="PROSITE" id="PS50943">
    <property type="entry name" value="HTH_CROC1"/>
    <property type="match status" value="1"/>
</dbReference>
<dbReference type="SMART" id="SM00530">
    <property type="entry name" value="HTH_XRE"/>
    <property type="match status" value="1"/>
</dbReference>
<dbReference type="STRING" id="411468.CLOSCI_00581"/>
<dbReference type="GO" id="GO:0003677">
    <property type="term" value="F:DNA binding"/>
    <property type="evidence" value="ECO:0007669"/>
    <property type="project" value="InterPro"/>
</dbReference>
<dbReference type="InterPro" id="IPR010982">
    <property type="entry name" value="Lambda_DNA-bd_dom_sf"/>
</dbReference>
<dbReference type="SUPFAM" id="SSF47413">
    <property type="entry name" value="lambda repressor-like DNA-binding domains"/>
    <property type="match status" value="1"/>
</dbReference>
<dbReference type="RefSeq" id="WP_004606132.1">
    <property type="nucleotide sequence ID" value="NZ_CP036170.1"/>
</dbReference>
<protein>
    <submittedName>
        <fullName evidence="1">Uncharacterized protein</fullName>
    </submittedName>
</protein>
<dbReference type="KEGG" id="csci:HDCHBGLK_02963"/>
<name>B0NAW2_CLOS5</name>
<gene>
    <name evidence="1" type="ORF">HDCHBGLK_02963</name>
</gene>
<evidence type="ECO:0000313" key="2">
    <source>
        <dbReference type="Proteomes" id="UP000289664"/>
    </source>
</evidence>